<keyword evidence="3" id="KW-1133">Transmembrane helix</keyword>
<comment type="caution">
    <text evidence="5">The sequence shown here is derived from an EMBL/GenBank/DDBJ whole genome shotgun (WGS) entry which is preliminary data.</text>
</comment>
<evidence type="ECO:0000313" key="5">
    <source>
        <dbReference type="EMBL" id="KAA3528152.1"/>
    </source>
</evidence>
<dbReference type="GO" id="GO:0043709">
    <property type="term" value="P:cell adhesion involved in single-species biofilm formation"/>
    <property type="evidence" value="ECO:0007669"/>
    <property type="project" value="TreeGrafter"/>
</dbReference>
<dbReference type="Pfam" id="PF00990">
    <property type="entry name" value="GGDEF"/>
    <property type="match status" value="1"/>
</dbReference>
<dbReference type="NCBIfam" id="TIGR00254">
    <property type="entry name" value="GGDEF"/>
    <property type="match status" value="1"/>
</dbReference>
<feature type="transmembrane region" description="Helical" evidence="3">
    <location>
        <begin position="95"/>
        <end position="112"/>
    </location>
</feature>
<dbReference type="GO" id="GO:1902201">
    <property type="term" value="P:negative regulation of bacterial-type flagellum-dependent cell motility"/>
    <property type="evidence" value="ECO:0007669"/>
    <property type="project" value="TreeGrafter"/>
</dbReference>
<dbReference type="EMBL" id="QUSG01000004">
    <property type="protein sequence ID" value="KAA3528152.1"/>
    <property type="molecule type" value="Genomic_DNA"/>
</dbReference>
<feature type="transmembrane region" description="Helical" evidence="3">
    <location>
        <begin position="62"/>
        <end position="83"/>
    </location>
</feature>
<dbReference type="Gene3D" id="3.30.70.270">
    <property type="match status" value="1"/>
</dbReference>
<feature type="transmembrane region" description="Helical" evidence="3">
    <location>
        <begin position="6"/>
        <end position="29"/>
    </location>
</feature>
<reference evidence="5 6" key="1">
    <citation type="submission" date="2018-08" db="EMBL/GenBank/DDBJ databases">
        <title>Genome sequencing of Agrobacterium vitis strain ICMP 10754.</title>
        <authorList>
            <person name="Visnovsky S.B."/>
            <person name="Pitman A.R."/>
        </authorList>
    </citation>
    <scope>NUCLEOTIDE SEQUENCE [LARGE SCALE GENOMIC DNA]</scope>
    <source>
        <strain evidence="5 6">ICMP 10754</strain>
    </source>
</reference>
<dbReference type="Proteomes" id="UP000436911">
    <property type="component" value="Unassembled WGS sequence"/>
</dbReference>
<dbReference type="InterPro" id="IPR029787">
    <property type="entry name" value="Nucleotide_cyclase"/>
</dbReference>
<dbReference type="PANTHER" id="PTHR45138:SF9">
    <property type="entry name" value="DIGUANYLATE CYCLASE DGCM-RELATED"/>
    <property type="match status" value="1"/>
</dbReference>
<dbReference type="SMART" id="SM00267">
    <property type="entry name" value="GGDEF"/>
    <property type="match status" value="1"/>
</dbReference>
<proteinExistence type="predicted"/>
<feature type="transmembrane region" description="Helical" evidence="3">
    <location>
        <begin position="36"/>
        <end position="56"/>
    </location>
</feature>
<accession>A0A368NYE8</accession>
<keyword evidence="3" id="KW-0472">Membrane</keyword>
<feature type="transmembrane region" description="Helical" evidence="3">
    <location>
        <begin position="118"/>
        <end position="135"/>
    </location>
</feature>
<feature type="domain" description="GGDEF" evidence="4">
    <location>
        <begin position="246"/>
        <end position="378"/>
    </location>
</feature>
<keyword evidence="3" id="KW-0812">Transmembrane</keyword>
<evidence type="ECO:0000256" key="1">
    <source>
        <dbReference type="ARBA" id="ARBA00012528"/>
    </source>
</evidence>
<dbReference type="CDD" id="cd01949">
    <property type="entry name" value="GGDEF"/>
    <property type="match status" value="1"/>
</dbReference>
<dbReference type="GO" id="GO:0005886">
    <property type="term" value="C:plasma membrane"/>
    <property type="evidence" value="ECO:0007669"/>
    <property type="project" value="TreeGrafter"/>
</dbReference>
<evidence type="ECO:0000256" key="3">
    <source>
        <dbReference type="SAM" id="Phobius"/>
    </source>
</evidence>
<feature type="transmembrane region" description="Helical" evidence="3">
    <location>
        <begin position="190"/>
        <end position="208"/>
    </location>
</feature>
<dbReference type="InterPro" id="IPR000160">
    <property type="entry name" value="GGDEF_dom"/>
</dbReference>
<dbReference type="AlphaFoldDB" id="A0A368NYE8"/>
<dbReference type="GO" id="GO:0052621">
    <property type="term" value="F:diguanylate cyclase activity"/>
    <property type="evidence" value="ECO:0007669"/>
    <property type="project" value="UniProtKB-EC"/>
</dbReference>
<organism evidence="5 6">
    <name type="scientific">Agrobacterium vitis</name>
    <name type="common">Rhizobium vitis</name>
    <dbReference type="NCBI Taxonomy" id="373"/>
    <lineage>
        <taxon>Bacteria</taxon>
        <taxon>Pseudomonadati</taxon>
        <taxon>Pseudomonadota</taxon>
        <taxon>Alphaproteobacteria</taxon>
        <taxon>Hyphomicrobiales</taxon>
        <taxon>Rhizobiaceae</taxon>
        <taxon>Rhizobium/Agrobacterium group</taxon>
        <taxon>Agrobacterium</taxon>
    </lineage>
</organism>
<gene>
    <name evidence="5" type="ORF">DXT89_08855</name>
</gene>
<dbReference type="PROSITE" id="PS50887">
    <property type="entry name" value="GGDEF"/>
    <property type="match status" value="1"/>
</dbReference>
<name>A0A368NYE8_AGRVI</name>
<protein>
    <recommendedName>
        <fullName evidence="1">diguanylate cyclase</fullName>
        <ecNumber evidence="1">2.7.7.65</ecNumber>
    </recommendedName>
</protein>
<dbReference type="EC" id="2.7.7.65" evidence="1"/>
<feature type="transmembrane region" description="Helical" evidence="3">
    <location>
        <begin position="147"/>
        <end position="170"/>
    </location>
</feature>
<sequence>MMVDFSSLLLALGVSTLCLLFTFMGTWMARRENSFLLSWVIGLALTMVGILTYGLFTSTPSRGLGALAMSSIITGFFILYAAARQFRTGIIPFKMLIGVSCSAVIVLSMTFLSGYGGIGFMLFNTGTSIVMLAIAHQYWLGRAESPGVLSGMAALYGATSLSFLACALALIQRGQWQLEVAPSGWVEDINMAVCIAGMSGIGALSLTLHQTRITARHRLEAMTDALTGLCNRRALFNAHGTKTFHEDMAMLVFDIDRFKTINDRYGHAVGDEVIRNIAAELKAAIGLSSVTRLGGEEFAAVLENAAPGRAEWIGERIRRQLQDREVVVDGDRFVATTSVGIAYGTASGLTFDEILNLADNALYNAKRLGRNRVETAVANWESGPSVEADSA</sequence>
<dbReference type="PANTHER" id="PTHR45138">
    <property type="entry name" value="REGULATORY COMPONENTS OF SENSORY TRANSDUCTION SYSTEM"/>
    <property type="match status" value="1"/>
</dbReference>
<evidence type="ECO:0000259" key="4">
    <source>
        <dbReference type="PROSITE" id="PS50887"/>
    </source>
</evidence>
<evidence type="ECO:0000313" key="6">
    <source>
        <dbReference type="Proteomes" id="UP000436911"/>
    </source>
</evidence>
<dbReference type="InterPro" id="IPR050469">
    <property type="entry name" value="Diguanylate_Cyclase"/>
</dbReference>
<evidence type="ECO:0000256" key="2">
    <source>
        <dbReference type="ARBA" id="ARBA00034247"/>
    </source>
</evidence>
<dbReference type="InterPro" id="IPR043128">
    <property type="entry name" value="Rev_trsase/Diguanyl_cyclase"/>
</dbReference>
<comment type="catalytic activity">
    <reaction evidence="2">
        <text>2 GTP = 3',3'-c-di-GMP + 2 diphosphate</text>
        <dbReference type="Rhea" id="RHEA:24898"/>
        <dbReference type="ChEBI" id="CHEBI:33019"/>
        <dbReference type="ChEBI" id="CHEBI:37565"/>
        <dbReference type="ChEBI" id="CHEBI:58805"/>
        <dbReference type="EC" id="2.7.7.65"/>
    </reaction>
</comment>
<dbReference type="SUPFAM" id="SSF55073">
    <property type="entry name" value="Nucleotide cyclase"/>
    <property type="match status" value="1"/>
</dbReference>